<organism evidence="7 8">
    <name type="scientific">Penicillium fimorum</name>
    <dbReference type="NCBI Taxonomy" id="1882269"/>
    <lineage>
        <taxon>Eukaryota</taxon>
        <taxon>Fungi</taxon>
        <taxon>Dikarya</taxon>
        <taxon>Ascomycota</taxon>
        <taxon>Pezizomycotina</taxon>
        <taxon>Eurotiomycetes</taxon>
        <taxon>Eurotiomycetidae</taxon>
        <taxon>Eurotiales</taxon>
        <taxon>Aspergillaceae</taxon>
        <taxon>Penicillium</taxon>
    </lineage>
</organism>
<dbReference type="InterPro" id="IPR004841">
    <property type="entry name" value="AA-permease/SLC12A_dom"/>
</dbReference>
<evidence type="ECO:0000256" key="5">
    <source>
        <dbReference type="SAM" id="Phobius"/>
    </source>
</evidence>
<dbReference type="Pfam" id="PF00324">
    <property type="entry name" value="AA_permease"/>
    <property type="match status" value="1"/>
</dbReference>
<evidence type="ECO:0000256" key="4">
    <source>
        <dbReference type="ARBA" id="ARBA00023136"/>
    </source>
</evidence>
<dbReference type="GO" id="GO:0015171">
    <property type="term" value="F:amino acid transmembrane transporter activity"/>
    <property type="evidence" value="ECO:0007669"/>
    <property type="project" value="TreeGrafter"/>
</dbReference>
<reference evidence="7" key="2">
    <citation type="journal article" date="2023" name="IMA Fungus">
        <title>Comparative genomic study of the Penicillium genus elucidates a diverse pangenome and 15 lateral gene transfer events.</title>
        <authorList>
            <person name="Petersen C."/>
            <person name="Sorensen T."/>
            <person name="Nielsen M.R."/>
            <person name="Sondergaard T.E."/>
            <person name="Sorensen J.L."/>
            <person name="Fitzpatrick D.A."/>
            <person name="Frisvad J.C."/>
            <person name="Nielsen K.L."/>
        </authorList>
    </citation>
    <scope>NUCLEOTIDE SEQUENCE</scope>
    <source>
        <strain evidence="7">IBT 29495</strain>
    </source>
</reference>
<dbReference type="GO" id="GO:0016020">
    <property type="term" value="C:membrane"/>
    <property type="evidence" value="ECO:0007669"/>
    <property type="project" value="UniProtKB-SubCell"/>
</dbReference>
<feature type="transmembrane region" description="Helical" evidence="5">
    <location>
        <begin position="44"/>
        <end position="64"/>
    </location>
</feature>
<evidence type="ECO:0000256" key="2">
    <source>
        <dbReference type="ARBA" id="ARBA00022692"/>
    </source>
</evidence>
<dbReference type="PANTHER" id="PTHR43341">
    <property type="entry name" value="AMINO ACID PERMEASE"/>
    <property type="match status" value="1"/>
</dbReference>
<name>A0A9W9XL58_9EURO</name>
<protein>
    <recommendedName>
        <fullName evidence="6">Amino acid permease/ SLC12A domain-containing protein</fullName>
    </recommendedName>
</protein>
<keyword evidence="2 5" id="KW-0812">Transmembrane</keyword>
<dbReference type="EMBL" id="JAPWDS010000006">
    <property type="protein sequence ID" value="KAJ5494595.1"/>
    <property type="molecule type" value="Genomic_DNA"/>
</dbReference>
<gene>
    <name evidence="7" type="ORF">N7463_010682</name>
</gene>
<reference evidence="7" key="1">
    <citation type="submission" date="2022-12" db="EMBL/GenBank/DDBJ databases">
        <authorList>
            <person name="Petersen C."/>
        </authorList>
    </citation>
    <scope>NUCLEOTIDE SEQUENCE</scope>
    <source>
        <strain evidence="7">IBT 29495</strain>
    </source>
</reference>
<evidence type="ECO:0000259" key="6">
    <source>
        <dbReference type="Pfam" id="PF00324"/>
    </source>
</evidence>
<sequence length="131" mass="15006">MTAMCGMISWTGILWTSIRWNKGLKAQGIDRKTLPYMAPLQPYLSYYGISMCIMVIIFGGFGSFMPTFDASSFVTTYFPIPFFAVLFFGYKFWTKPMVVDYADMDFVTGSSSDVIEKETTQNLWQKISDRI</sequence>
<dbReference type="AlphaFoldDB" id="A0A9W9XL58"/>
<dbReference type="OrthoDB" id="3900342at2759"/>
<proteinExistence type="predicted"/>
<comment type="subcellular location">
    <subcellularLocation>
        <location evidence="1">Membrane</location>
        <topology evidence="1">Multi-pass membrane protein</topology>
    </subcellularLocation>
</comment>
<dbReference type="Proteomes" id="UP001149954">
    <property type="component" value="Unassembled WGS sequence"/>
</dbReference>
<keyword evidence="8" id="KW-1185">Reference proteome</keyword>
<evidence type="ECO:0000313" key="8">
    <source>
        <dbReference type="Proteomes" id="UP001149954"/>
    </source>
</evidence>
<dbReference type="InterPro" id="IPR050524">
    <property type="entry name" value="APC_YAT"/>
</dbReference>
<feature type="domain" description="Amino acid permease/ SLC12A" evidence="6">
    <location>
        <begin position="2"/>
        <end position="95"/>
    </location>
</feature>
<feature type="transmembrane region" description="Helical" evidence="5">
    <location>
        <begin position="70"/>
        <end position="90"/>
    </location>
</feature>
<keyword evidence="3 5" id="KW-1133">Transmembrane helix</keyword>
<evidence type="ECO:0000313" key="7">
    <source>
        <dbReference type="EMBL" id="KAJ5494595.1"/>
    </source>
</evidence>
<evidence type="ECO:0000256" key="1">
    <source>
        <dbReference type="ARBA" id="ARBA00004141"/>
    </source>
</evidence>
<evidence type="ECO:0000256" key="3">
    <source>
        <dbReference type="ARBA" id="ARBA00022989"/>
    </source>
</evidence>
<comment type="caution">
    <text evidence="7">The sequence shown here is derived from an EMBL/GenBank/DDBJ whole genome shotgun (WGS) entry which is preliminary data.</text>
</comment>
<keyword evidence="4 5" id="KW-0472">Membrane</keyword>
<accession>A0A9W9XL58</accession>
<dbReference type="PANTHER" id="PTHR43341:SF20">
    <property type="entry name" value="AAT FAMILY AMINO ACID TRANSPORTER"/>
    <property type="match status" value="1"/>
</dbReference>